<evidence type="ECO:0000256" key="3">
    <source>
        <dbReference type="ARBA" id="ARBA00022448"/>
    </source>
</evidence>
<dbReference type="InterPro" id="IPR023043">
    <property type="entry name" value="NAD(P)H_OxRDtase_bac/plastid"/>
</dbReference>
<dbReference type="HAMAP" id="MF_01394">
    <property type="entry name" value="NDH1_NuoA"/>
    <property type="match status" value="1"/>
</dbReference>
<feature type="transmembrane region" description="Helical" evidence="11">
    <location>
        <begin position="63"/>
        <end position="86"/>
    </location>
</feature>
<evidence type="ECO:0000256" key="5">
    <source>
        <dbReference type="ARBA" id="ARBA00022692"/>
    </source>
</evidence>
<proteinExistence type="inferred from homology"/>
<dbReference type="Gene3D" id="1.20.58.1610">
    <property type="entry name" value="NADH:ubiquinone/plastoquinone oxidoreductase, chain 3"/>
    <property type="match status" value="1"/>
</dbReference>
<protein>
    <recommendedName>
        <fullName evidence="11">NADH-quinone oxidoreductase subunit A</fullName>
        <ecNumber evidence="11">7.1.1.-</ecNumber>
    </recommendedName>
    <alternativeName>
        <fullName evidence="11">NADH dehydrogenase I subunit A</fullName>
    </alternativeName>
    <alternativeName>
        <fullName evidence="11">NDH-1 subunit A</fullName>
    </alternativeName>
    <alternativeName>
        <fullName evidence="11">NUO1</fullName>
    </alternativeName>
</protein>
<evidence type="ECO:0000256" key="12">
    <source>
        <dbReference type="RuleBase" id="RU003639"/>
    </source>
</evidence>
<evidence type="ECO:0000256" key="6">
    <source>
        <dbReference type="ARBA" id="ARBA00022719"/>
    </source>
</evidence>
<dbReference type="PANTHER" id="PTHR11058:SF22">
    <property type="entry name" value="NADH-QUINONE OXIDOREDUCTASE SUBUNIT A"/>
    <property type="match status" value="1"/>
</dbReference>
<evidence type="ECO:0000256" key="11">
    <source>
        <dbReference type="HAMAP-Rule" id="MF_01394"/>
    </source>
</evidence>
<evidence type="ECO:0000256" key="9">
    <source>
        <dbReference type="ARBA" id="ARBA00023027"/>
    </source>
</evidence>
<dbReference type="EMBL" id="CP072648">
    <property type="protein sequence ID" value="QUW03757.1"/>
    <property type="molecule type" value="Genomic_DNA"/>
</dbReference>
<dbReference type="Pfam" id="PF00507">
    <property type="entry name" value="Oxidored_q4"/>
    <property type="match status" value="1"/>
</dbReference>
<evidence type="ECO:0000256" key="8">
    <source>
        <dbReference type="ARBA" id="ARBA00022989"/>
    </source>
</evidence>
<keyword evidence="3 11" id="KW-0813">Transport</keyword>
<evidence type="ECO:0000256" key="2">
    <source>
        <dbReference type="ARBA" id="ARBA00008472"/>
    </source>
</evidence>
<keyword evidence="14" id="KW-1185">Reference proteome</keyword>
<reference evidence="13 14" key="1">
    <citation type="submission" date="2021-03" db="EMBL/GenBank/DDBJ databases">
        <title>Genomic and phenotypic characterization of Chloracidobacterium isolates provides evidence for multiple species.</title>
        <authorList>
            <person name="Saini M.K."/>
            <person name="Costas A.M.G."/>
            <person name="Tank M."/>
            <person name="Bryant D.A."/>
        </authorList>
    </citation>
    <scope>NUCLEOTIDE SEQUENCE [LARGE SCALE GENOMIC DNA]</scope>
    <source>
        <strain evidence="13 14">BV2-C</strain>
    </source>
</reference>
<keyword evidence="5 11" id="KW-0812">Transmembrane</keyword>
<comment type="function">
    <text evidence="11">NDH-1 shuttles electrons from NADH, via FMN and iron-sulfur (Fe-S) centers, to quinones in the respiratory chain. The immediate electron acceptor for the enzyme in this species is believed to be ubiquinone. Couples the redox reaction to proton translocation (for every two electrons transferred, four hydrogen ions are translocated across the cytoplasmic membrane), and thus conserves the redox energy in a proton gradient.</text>
</comment>
<keyword evidence="8 11" id="KW-1133">Transmembrane helix</keyword>
<name>A0ABX8B9Z2_9BACT</name>
<dbReference type="RefSeq" id="WP_211429647.1">
    <property type="nucleotide sequence ID" value="NZ_CP072648.1"/>
</dbReference>
<organism evidence="13 14">
    <name type="scientific">Chloracidobacterium validum</name>
    <dbReference type="NCBI Taxonomy" id="2821543"/>
    <lineage>
        <taxon>Bacteria</taxon>
        <taxon>Pseudomonadati</taxon>
        <taxon>Acidobacteriota</taxon>
        <taxon>Terriglobia</taxon>
        <taxon>Terriglobales</taxon>
        <taxon>Acidobacteriaceae</taxon>
        <taxon>Chloracidobacterium</taxon>
    </lineage>
</organism>
<dbReference type="PANTHER" id="PTHR11058">
    <property type="entry name" value="NADH-UBIQUINONE OXIDOREDUCTASE CHAIN 3"/>
    <property type="match status" value="1"/>
</dbReference>
<comment type="subunit">
    <text evidence="11">NDH-1 is composed of 14 different subunits. Subunits NuoA, H, J, K, L, M, N constitute the membrane sector of the complex.</text>
</comment>
<dbReference type="EC" id="7.1.1.-" evidence="11"/>
<dbReference type="InterPro" id="IPR038430">
    <property type="entry name" value="NDAH_ubi_oxred_su3_sf"/>
</dbReference>
<comment type="subcellular location">
    <subcellularLocation>
        <location evidence="11 12">Cell membrane</location>
        <topology evidence="11 12">Multi-pass membrane protein</topology>
    </subcellularLocation>
    <subcellularLocation>
        <location evidence="1">Membrane</location>
        <topology evidence="1">Multi-pass membrane protein</topology>
    </subcellularLocation>
</comment>
<accession>A0ABX8B9Z2</accession>
<keyword evidence="9 11" id="KW-0520">NAD</keyword>
<gene>
    <name evidence="11" type="primary">nuoA</name>
    <name evidence="13" type="ORF">J8C06_04810</name>
</gene>
<evidence type="ECO:0000256" key="10">
    <source>
        <dbReference type="ARBA" id="ARBA00023136"/>
    </source>
</evidence>
<evidence type="ECO:0000313" key="13">
    <source>
        <dbReference type="EMBL" id="QUW03757.1"/>
    </source>
</evidence>
<keyword evidence="6 11" id="KW-0874">Quinone</keyword>
<evidence type="ECO:0000256" key="4">
    <source>
        <dbReference type="ARBA" id="ARBA00022475"/>
    </source>
</evidence>
<dbReference type="Proteomes" id="UP000676506">
    <property type="component" value="Chromosome 1"/>
</dbReference>
<comment type="catalytic activity">
    <reaction evidence="11 12">
        <text>a quinone + NADH + 5 H(+)(in) = a quinol + NAD(+) + 4 H(+)(out)</text>
        <dbReference type="Rhea" id="RHEA:57888"/>
        <dbReference type="ChEBI" id="CHEBI:15378"/>
        <dbReference type="ChEBI" id="CHEBI:24646"/>
        <dbReference type="ChEBI" id="CHEBI:57540"/>
        <dbReference type="ChEBI" id="CHEBI:57945"/>
        <dbReference type="ChEBI" id="CHEBI:132124"/>
    </reaction>
</comment>
<keyword evidence="10 11" id="KW-0472">Membrane</keyword>
<evidence type="ECO:0000256" key="1">
    <source>
        <dbReference type="ARBA" id="ARBA00004141"/>
    </source>
</evidence>
<sequence length="128" mass="14659">MSSDLQNYFPLLMVFGLASFVATMILNTSRLLGPSIKTREKLMPYECGNDPVGSARERFSVKFYLVCLLFILFDIEAIVLIPWAVVYKALAEELGNKLFVYGEMMLFVATLFVGYIYVWKKGVFDWSK</sequence>
<keyword evidence="11" id="KW-0830">Ubiquinone</keyword>
<dbReference type="InterPro" id="IPR000440">
    <property type="entry name" value="NADH_UbQ/plastoQ_OxRdtase_su3"/>
</dbReference>
<feature type="transmembrane region" description="Helical" evidence="11">
    <location>
        <begin position="12"/>
        <end position="33"/>
    </location>
</feature>
<comment type="similarity">
    <text evidence="2 11 12">Belongs to the complex I subunit 3 family.</text>
</comment>
<keyword evidence="7 11" id="KW-1278">Translocase</keyword>
<feature type="transmembrane region" description="Helical" evidence="11">
    <location>
        <begin position="98"/>
        <end position="118"/>
    </location>
</feature>
<evidence type="ECO:0000256" key="7">
    <source>
        <dbReference type="ARBA" id="ARBA00022967"/>
    </source>
</evidence>
<evidence type="ECO:0000313" key="14">
    <source>
        <dbReference type="Proteomes" id="UP000676506"/>
    </source>
</evidence>
<keyword evidence="4 11" id="KW-1003">Cell membrane</keyword>